<dbReference type="PANTHER" id="PTHR31121:SF2">
    <property type="entry name" value="MANNOSYLTRANSFERASE KTR5-RELATED"/>
    <property type="match status" value="1"/>
</dbReference>
<organism evidence="4 5">
    <name type="scientific">Calocera cornea HHB12733</name>
    <dbReference type="NCBI Taxonomy" id="1353952"/>
    <lineage>
        <taxon>Eukaryota</taxon>
        <taxon>Fungi</taxon>
        <taxon>Dikarya</taxon>
        <taxon>Basidiomycota</taxon>
        <taxon>Agaricomycotina</taxon>
        <taxon>Dacrymycetes</taxon>
        <taxon>Dacrymycetales</taxon>
        <taxon>Dacrymycetaceae</taxon>
        <taxon>Calocera</taxon>
    </lineage>
</organism>
<proteinExistence type="inferred from homology"/>
<dbReference type="InterPro" id="IPR029044">
    <property type="entry name" value="Nucleotide-diphossugar_trans"/>
</dbReference>
<evidence type="ECO:0000313" key="5">
    <source>
        <dbReference type="Proteomes" id="UP000076842"/>
    </source>
</evidence>
<feature type="active site" description="Nucleophile" evidence="3">
    <location>
        <position position="317"/>
    </location>
</feature>
<evidence type="ECO:0000256" key="2">
    <source>
        <dbReference type="ARBA" id="ARBA00022679"/>
    </source>
</evidence>
<dbReference type="InterPro" id="IPR002685">
    <property type="entry name" value="Glyco_trans_15"/>
</dbReference>
<dbReference type="PIRSF" id="PIRSF018153">
    <property type="entry name" value="Glyco_trans_15"/>
    <property type="match status" value="1"/>
</dbReference>
<accession>A0A165EPM7</accession>
<reference evidence="4 5" key="1">
    <citation type="journal article" date="2016" name="Mol. Biol. Evol.">
        <title>Comparative Genomics of Early-Diverging Mushroom-Forming Fungi Provides Insights into the Origins of Lignocellulose Decay Capabilities.</title>
        <authorList>
            <person name="Nagy L.G."/>
            <person name="Riley R."/>
            <person name="Tritt A."/>
            <person name="Adam C."/>
            <person name="Daum C."/>
            <person name="Floudas D."/>
            <person name="Sun H."/>
            <person name="Yadav J.S."/>
            <person name="Pangilinan J."/>
            <person name="Larsson K.H."/>
            <person name="Matsuura K."/>
            <person name="Barry K."/>
            <person name="Labutti K."/>
            <person name="Kuo R."/>
            <person name="Ohm R.A."/>
            <person name="Bhattacharya S.S."/>
            <person name="Shirouzu T."/>
            <person name="Yoshinaga Y."/>
            <person name="Martin F.M."/>
            <person name="Grigoriev I.V."/>
            <person name="Hibbett D.S."/>
        </authorList>
    </citation>
    <scope>NUCLEOTIDE SEQUENCE [LARGE SCALE GENOMIC DNA]</scope>
    <source>
        <strain evidence="4 5">HHB12733</strain>
    </source>
</reference>
<dbReference type="Gene3D" id="3.90.550.10">
    <property type="entry name" value="Spore Coat Polysaccharide Biosynthesis Protein SpsA, Chain A"/>
    <property type="match status" value="1"/>
</dbReference>
<dbReference type="AlphaFoldDB" id="A0A165EPM7"/>
<dbReference type="GO" id="GO:0016020">
    <property type="term" value="C:membrane"/>
    <property type="evidence" value="ECO:0007669"/>
    <property type="project" value="InterPro"/>
</dbReference>
<dbReference type="EMBL" id="KV423998">
    <property type="protein sequence ID" value="KZT55283.1"/>
    <property type="molecule type" value="Genomic_DNA"/>
</dbReference>
<dbReference type="Proteomes" id="UP000076842">
    <property type="component" value="Unassembled WGS sequence"/>
</dbReference>
<protein>
    <submittedName>
        <fullName evidence="4">Glycosyltransferase family 15 protein</fullName>
    </submittedName>
</protein>
<dbReference type="FunCoup" id="A0A165EPM7">
    <property type="interactions" value="62"/>
</dbReference>
<dbReference type="GO" id="GO:0005794">
    <property type="term" value="C:Golgi apparatus"/>
    <property type="evidence" value="ECO:0007669"/>
    <property type="project" value="TreeGrafter"/>
</dbReference>
<dbReference type="PANTHER" id="PTHR31121">
    <property type="entry name" value="ALPHA-1,2 MANNOSYLTRANSFERASE KTR1"/>
    <property type="match status" value="1"/>
</dbReference>
<dbReference type="OrthoDB" id="439943at2759"/>
<sequence>MFNVSSLRVPAWAQRPQPSRALFSRLQLLALALLTVVLLLTHLLLTRTRSAPLITATPVPRLPPFSGCAPTSTELLPRENGAILLLVREADLPELLPTLRNFEHRFNSRFRYPYVLLSTPDEPPFSTHFRAEIAEAVHPGATLEFGEVPAEHWSIPEWMDEEEVKKGFERQQRAGVQYGGREGYHHMCRFYSGLFARHELLQKYEWYWRLEPSVRFYCSVTYDPFRFLAQRNQTYGFVITLIDDLNTIPNLFPAVERYVKESGVVPTDMWDFFTRAKNGGSGYSASSSPFSPPIPFTDGYADIWHNADRCHFWTNFEIGHLPFFRSQPYQDLFNALDHAGGFYTERWGDAPIRTIALALLEGADKVHYFEDFAYRHDWFMHCPERKEMGCE</sequence>
<keyword evidence="2 4" id="KW-0808">Transferase</keyword>
<dbReference type="InParanoid" id="A0A165EPM7"/>
<dbReference type="GO" id="GO:0000026">
    <property type="term" value="F:alpha-1,2-mannosyltransferase activity"/>
    <property type="evidence" value="ECO:0007669"/>
    <property type="project" value="TreeGrafter"/>
</dbReference>
<dbReference type="GO" id="GO:0000032">
    <property type="term" value="P:cell wall mannoprotein biosynthetic process"/>
    <property type="evidence" value="ECO:0007669"/>
    <property type="project" value="TreeGrafter"/>
</dbReference>
<dbReference type="GO" id="GO:0006487">
    <property type="term" value="P:protein N-linked glycosylation"/>
    <property type="evidence" value="ECO:0007669"/>
    <property type="project" value="TreeGrafter"/>
</dbReference>
<gene>
    <name evidence="4" type="ORF">CALCODRAFT_437470</name>
</gene>
<dbReference type="STRING" id="1353952.A0A165EPM7"/>
<name>A0A165EPM7_9BASI</name>
<keyword evidence="5" id="KW-1185">Reference proteome</keyword>
<dbReference type="Pfam" id="PF01793">
    <property type="entry name" value="Glyco_transf_15"/>
    <property type="match status" value="1"/>
</dbReference>
<evidence type="ECO:0000256" key="1">
    <source>
        <dbReference type="ARBA" id="ARBA00007677"/>
    </source>
</evidence>
<evidence type="ECO:0000313" key="4">
    <source>
        <dbReference type="EMBL" id="KZT55283.1"/>
    </source>
</evidence>
<dbReference type="SUPFAM" id="SSF53448">
    <property type="entry name" value="Nucleotide-diphospho-sugar transferases"/>
    <property type="match status" value="1"/>
</dbReference>
<evidence type="ECO:0000256" key="3">
    <source>
        <dbReference type="PIRSR" id="PIRSR018153-1"/>
    </source>
</evidence>
<comment type="similarity">
    <text evidence="1">Belongs to the glycosyltransferase 15 family.</text>
</comment>